<dbReference type="GO" id="GO:0005634">
    <property type="term" value="C:nucleus"/>
    <property type="evidence" value="ECO:0007669"/>
    <property type="project" value="TreeGrafter"/>
</dbReference>
<dbReference type="PANTHER" id="PTHR15410">
    <property type="entry name" value="HIRA-INTERACTING PROTEIN 3"/>
    <property type="match status" value="1"/>
</dbReference>
<dbReference type="STRING" id="86259.A0A4Z1PJQ7"/>
<comment type="caution">
    <text evidence="2">The sequence shown here is derived from an EMBL/GenBank/DDBJ whole genome shotgun (WGS) entry which is preliminary data.</text>
</comment>
<feature type="compositionally biased region" description="Basic residues" evidence="1">
    <location>
        <begin position="166"/>
        <end position="178"/>
    </location>
</feature>
<dbReference type="OrthoDB" id="552755at2759"/>
<sequence length="421" mass="46626">MSDSEDETRIPEDPKIEETLRAIVARLYTSGDHSELTVKRVRKAAEVELDLPDDYLKDNATWKSKSKNIIADEHGKQENVEPVSSPEKPVKPSKSAPKPKAVSKPKESVEPAKRGTKRATPETKAKAQKKRKVTPASEDEDEESALSSPVPEASGDELSEEEVRTKKAPPKSRAKKIAKSSEARATRKPQPKATKVVDSDEEDEDFSGPKPTKRVSTKVVDLDQENEASPQPERKQEADRDVEMEEPSAPVEASMKEDSESEMSVLIDEEPPPKKKRQKKDSSSSSSKPAKSKAVPKAKAPAKAKPELSPQEAQIKELQANLVKCGVRKMWHNELKNCDTAKEKIAHLKGMLKDAGMDGRFSESKAKEIKERRELEKDIESAKDFASKFGAQEDKGRRRMGNKDWGIDESLLGGGEESDSD</sequence>
<gene>
    <name evidence="2" type="ORF">E6O75_ATG11206</name>
</gene>
<dbReference type="InterPro" id="IPR037647">
    <property type="entry name" value="HIRIP3"/>
</dbReference>
<feature type="compositionally biased region" description="Basic and acidic residues" evidence="1">
    <location>
        <begin position="386"/>
        <end position="406"/>
    </location>
</feature>
<feature type="compositionally biased region" description="Basic residues" evidence="1">
    <location>
        <begin position="290"/>
        <end position="302"/>
    </location>
</feature>
<name>A0A4Z1PJQ7_9PEZI</name>
<dbReference type="Proteomes" id="UP000298493">
    <property type="component" value="Unassembled WGS sequence"/>
</dbReference>
<dbReference type="PANTHER" id="PTHR15410:SF2">
    <property type="entry name" value="HIRA-INTERACTING PROTEIN 3"/>
    <property type="match status" value="1"/>
</dbReference>
<dbReference type="AlphaFoldDB" id="A0A4Z1PJQ7"/>
<dbReference type="EMBL" id="SNSC02000008">
    <property type="protein sequence ID" value="TID22412.1"/>
    <property type="molecule type" value="Genomic_DNA"/>
</dbReference>
<feature type="compositionally biased region" description="Low complexity" evidence="1">
    <location>
        <begin position="80"/>
        <end position="102"/>
    </location>
</feature>
<accession>A0A4Z1PJQ7</accession>
<feature type="region of interest" description="Disordered" evidence="1">
    <location>
        <begin position="386"/>
        <end position="421"/>
    </location>
</feature>
<protein>
    <submittedName>
        <fullName evidence="2">Transcriptional regulator</fullName>
    </submittedName>
</protein>
<reference evidence="2 3" key="1">
    <citation type="submission" date="2019-04" db="EMBL/GenBank/DDBJ databases">
        <title>High contiguity whole genome sequence and gene annotation resource for two Venturia nashicola isolates.</title>
        <authorList>
            <person name="Prokchorchik M."/>
            <person name="Won K."/>
            <person name="Lee Y."/>
            <person name="Choi E.D."/>
            <person name="Segonzac C."/>
            <person name="Sohn K.H."/>
        </authorList>
    </citation>
    <scope>NUCLEOTIDE SEQUENCE [LARGE SCALE GENOMIC DNA]</scope>
    <source>
        <strain evidence="2 3">PRI2</strain>
    </source>
</reference>
<evidence type="ECO:0000313" key="2">
    <source>
        <dbReference type="EMBL" id="TID22412.1"/>
    </source>
</evidence>
<evidence type="ECO:0000256" key="1">
    <source>
        <dbReference type="SAM" id="MobiDB-lite"/>
    </source>
</evidence>
<feature type="compositionally biased region" description="Basic and acidic residues" evidence="1">
    <location>
        <begin position="70"/>
        <end position="79"/>
    </location>
</feature>
<organism evidence="2 3">
    <name type="scientific">Venturia nashicola</name>
    <dbReference type="NCBI Taxonomy" id="86259"/>
    <lineage>
        <taxon>Eukaryota</taxon>
        <taxon>Fungi</taxon>
        <taxon>Dikarya</taxon>
        <taxon>Ascomycota</taxon>
        <taxon>Pezizomycotina</taxon>
        <taxon>Dothideomycetes</taxon>
        <taxon>Pleosporomycetidae</taxon>
        <taxon>Venturiales</taxon>
        <taxon>Venturiaceae</taxon>
        <taxon>Venturia</taxon>
    </lineage>
</organism>
<feature type="compositionally biased region" description="Basic and acidic residues" evidence="1">
    <location>
        <begin position="104"/>
        <end position="125"/>
    </location>
</feature>
<evidence type="ECO:0000313" key="3">
    <source>
        <dbReference type="Proteomes" id="UP000298493"/>
    </source>
</evidence>
<feature type="compositionally biased region" description="Basic and acidic residues" evidence="1">
    <location>
        <begin position="232"/>
        <end position="241"/>
    </location>
</feature>
<feature type="region of interest" description="Disordered" evidence="1">
    <location>
        <begin position="58"/>
        <end position="312"/>
    </location>
</feature>
<proteinExistence type="predicted"/>
<keyword evidence="3" id="KW-1185">Reference proteome</keyword>